<accession>A0ABP9E6R1</accession>
<evidence type="ECO:0000256" key="1">
    <source>
        <dbReference type="SAM" id="MobiDB-lite"/>
    </source>
</evidence>
<proteinExistence type="predicted"/>
<feature type="chain" id="PRO_5046887459" evidence="3">
    <location>
        <begin position="25"/>
        <end position="465"/>
    </location>
</feature>
<organism evidence="6 7">
    <name type="scientific">Kitasatospora terrestris</name>
    <dbReference type="NCBI Taxonomy" id="258051"/>
    <lineage>
        <taxon>Bacteria</taxon>
        <taxon>Bacillati</taxon>
        <taxon>Actinomycetota</taxon>
        <taxon>Actinomycetes</taxon>
        <taxon>Kitasatosporales</taxon>
        <taxon>Streptomycetaceae</taxon>
        <taxon>Kitasatospora</taxon>
    </lineage>
</organism>
<name>A0ABP9E6R1_9ACTN</name>
<reference evidence="7" key="1">
    <citation type="journal article" date="2019" name="Int. J. Syst. Evol. Microbiol.">
        <title>The Global Catalogue of Microorganisms (GCM) 10K type strain sequencing project: providing services to taxonomists for standard genome sequencing and annotation.</title>
        <authorList>
            <consortium name="The Broad Institute Genomics Platform"/>
            <consortium name="The Broad Institute Genome Sequencing Center for Infectious Disease"/>
            <person name="Wu L."/>
            <person name="Ma J."/>
        </authorList>
    </citation>
    <scope>NUCLEOTIDE SEQUENCE [LARGE SCALE GENOMIC DNA]</scope>
    <source>
        <strain evidence="7">JCM 13006</strain>
    </source>
</reference>
<evidence type="ECO:0000259" key="4">
    <source>
        <dbReference type="Pfam" id="PF05506"/>
    </source>
</evidence>
<keyword evidence="2" id="KW-0812">Transmembrane</keyword>
<feature type="signal peptide" evidence="3">
    <location>
        <begin position="1"/>
        <end position="24"/>
    </location>
</feature>
<dbReference type="Proteomes" id="UP001501752">
    <property type="component" value="Unassembled WGS sequence"/>
</dbReference>
<dbReference type="NCBIfam" id="TIGR03934">
    <property type="entry name" value="TQXA_dom"/>
    <property type="match status" value="1"/>
</dbReference>
<keyword evidence="3" id="KW-0732">Signal</keyword>
<protein>
    <submittedName>
        <fullName evidence="6">TQXA domain-containing protein</fullName>
    </submittedName>
</protein>
<keyword evidence="2" id="KW-0472">Membrane</keyword>
<dbReference type="InterPro" id="IPR013552">
    <property type="entry name" value="Thioester_dom"/>
</dbReference>
<dbReference type="InterPro" id="IPR023849">
    <property type="entry name" value="TQXA_dom"/>
</dbReference>
<evidence type="ECO:0000313" key="6">
    <source>
        <dbReference type="EMBL" id="GAA4867430.1"/>
    </source>
</evidence>
<dbReference type="EMBL" id="BAABIS010000001">
    <property type="protein sequence ID" value="GAA4867430.1"/>
    <property type="molecule type" value="Genomic_DNA"/>
</dbReference>
<comment type="caution">
    <text evidence="6">The sequence shown here is derived from an EMBL/GenBank/DDBJ whole genome shotgun (WGS) entry which is preliminary data.</text>
</comment>
<keyword evidence="2" id="KW-1133">Transmembrane helix</keyword>
<gene>
    <name evidence="6" type="ORF">GCM10023235_52490</name>
</gene>
<evidence type="ECO:0000259" key="5">
    <source>
        <dbReference type="Pfam" id="PF08341"/>
    </source>
</evidence>
<dbReference type="RefSeq" id="WP_345699331.1">
    <property type="nucleotide sequence ID" value="NZ_BAABIS010000001.1"/>
</dbReference>
<dbReference type="InterPro" id="IPR008475">
    <property type="entry name" value="PLipase_C_C"/>
</dbReference>
<feature type="domain" description="Bacterial phospholipase C C-terminal" evidence="4">
    <location>
        <begin position="336"/>
        <end position="402"/>
    </location>
</feature>
<evidence type="ECO:0000256" key="2">
    <source>
        <dbReference type="SAM" id="Phobius"/>
    </source>
</evidence>
<dbReference type="Gene3D" id="1.10.150.480">
    <property type="match status" value="1"/>
</dbReference>
<feature type="domain" description="Thioester" evidence="5">
    <location>
        <begin position="78"/>
        <end position="188"/>
    </location>
</feature>
<sequence length="465" mass="47261">MFHTKGRAVSRIAAVMAASGLVVGGSVATAAADNGGSTGGVTATVQPTLLSGKIDIEGIGERDGGLFTMVTSDQATIRTYCIDFGHGIDIKSEAKYRESPWAASPLGAKGREGDAAKILWILENSYPKQSDLKALAAKAGIADAAKFTAEDAAAGTQAAIWNFSDHLKATPKDDEAAALRNYLVGPANVGIKNEPTASLSLTPDSLPGLSGTKVGPFTLNSSADKVNFALSDDTSGGKVKLVGKDGKAVGAALNGPIAKDTQLFFDVPAGTAAGSVSMTASVNTAVPTGRVFLSEGYTEKDHQQTMILAGSDRTTVPVKVKASWQPKGALPSATAEVSCVDNAVKVTVGNTGDQEGTIEIKPGKSVVVQPGKTETVLVPVGEDKAYDITVTGPNKFVKEFKGVLDCKVATPTPSVKPSPSPTGPQLATTGGGAGTGIMAGIAGALVIGGGAAVYALRRRGRHSRA</sequence>
<dbReference type="Pfam" id="PF08341">
    <property type="entry name" value="TED"/>
    <property type="match status" value="1"/>
</dbReference>
<feature type="region of interest" description="Disordered" evidence="1">
    <location>
        <begin position="410"/>
        <end position="429"/>
    </location>
</feature>
<dbReference type="Pfam" id="PF05506">
    <property type="entry name" value="PLipase_C_C"/>
    <property type="match status" value="1"/>
</dbReference>
<evidence type="ECO:0000313" key="7">
    <source>
        <dbReference type="Proteomes" id="UP001501752"/>
    </source>
</evidence>
<evidence type="ECO:0000256" key="3">
    <source>
        <dbReference type="SAM" id="SignalP"/>
    </source>
</evidence>
<keyword evidence="7" id="KW-1185">Reference proteome</keyword>
<feature type="transmembrane region" description="Helical" evidence="2">
    <location>
        <begin position="436"/>
        <end position="456"/>
    </location>
</feature>